<keyword evidence="2" id="KW-0418">Kinase</keyword>
<dbReference type="EMBL" id="CP097463">
    <property type="protein sequence ID" value="WAX58771.1"/>
    <property type="molecule type" value="Genomic_DNA"/>
</dbReference>
<feature type="domain" description="Histidine kinase/HSP90-like ATPase" evidence="5">
    <location>
        <begin position="309"/>
        <end position="390"/>
    </location>
</feature>
<dbReference type="Gene3D" id="3.30.565.10">
    <property type="entry name" value="Histidine kinase-like ATPase, C-terminal domain"/>
    <property type="match status" value="1"/>
</dbReference>
<dbReference type="Proteomes" id="UP001164693">
    <property type="component" value="Chromosome"/>
</dbReference>
<keyword evidence="1" id="KW-0808">Transferase</keyword>
<feature type="transmembrane region" description="Helical" evidence="4">
    <location>
        <begin position="100"/>
        <end position="118"/>
    </location>
</feature>
<evidence type="ECO:0000259" key="5">
    <source>
        <dbReference type="Pfam" id="PF02518"/>
    </source>
</evidence>
<feature type="transmembrane region" description="Helical" evidence="4">
    <location>
        <begin position="40"/>
        <end position="62"/>
    </location>
</feature>
<dbReference type="Pfam" id="PF04024">
    <property type="entry name" value="PspC"/>
    <property type="match status" value="1"/>
</dbReference>
<feature type="transmembrane region" description="Helical" evidence="4">
    <location>
        <begin position="176"/>
        <end position="196"/>
    </location>
</feature>
<keyword evidence="4" id="KW-0812">Transmembrane</keyword>
<evidence type="ECO:0000313" key="7">
    <source>
        <dbReference type="EMBL" id="WAX58771.1"/>
    </source>
</evidence>
<feature type="transmembrane region" description="Helical" evidence="4">
    <location>
        <begin position="74"/>
        <end position="94"/>
    </location>
</feature>
<dbReference type="InterPro" id="IPR036890">
    <property type="entry name" value="HATPase_C_sf"/>
</dbReference>
<dbReference type="InterPro" id="IPR003594">
    <property type="entry name" value="HATPase_dom"/>
</dbReference>
<evidence type="ECO:0000259" key="6">
    <source>
        <dbReference type="Pfam" id="PF04024"/>
    </source>
</evidence>
<dbReference type="InterPro" id="IPR050482">
    <property type="entry name" value="Sensor_HK_TwoCompSys"/>
</dbReference>
<protein>
    <submittedName>
        <fullName evidence="7">PspC domain-containing protein</fullName>
    </submittedName>
</protein>
<accession>A0ABY7K672</accession>
<dbReference type="PANTHER" id="PTHR24421">
    <property type="entry name" value="NITRATE/NITRITE SENSOR PROTEIN NARX-RELATED"/>
    <property type="match status" value="1"/>
</dbReference>
<keyword evidence="8" id="KW-1185">Reference proteome</keyword>
<keyword evidence="4" id="KW-1133">Transmembrane helix</keyword>
<organism evidence="7 8">
    <name type="scientific">Jatrophihabitans cynanchi</name>
    <dbReference type="NCBI Taxonomy" id="2944128"/>
    <lineage>
        <taxon>Bacteria</taxon>
        <taxon>Bacillati</taxon>
        <taxon>Actinomycetota</taxon>
        <taxon>Actinomycetes</taxon>
        <taxon>Jatrophihabitantales</taxon>
        <taxon>Jatrophihabitantaceae</taxon>
        <taxon>Jatrophihabitans</taxon>
    </lineage>
</organism>
<dbReference type="PANTHER" id="PTHR24421:SF61">
    <property type="entry name" value="OXYGEN SENSOR HISTIDINE KINASE NREB"/>
    <property type="match status" value="1"/>
</dbReference>
<reference evidence="7" key="1">
    <citation type="submission" date="2022-05" db="EMBL/GenBank/DDBJ databases">
        <title>Jatrophihabitans sp. SB3-54 whole genome sequence.</title>
        <authorList>
            <person name="Suh M.K."/>
            <person name="Eom M.K."/>
            <person name="Kim J.S."/>
            <person name="Kim H.S."/>
            <person name="Do H.E."/>
            <person name="Shin Y.K."/>
            <person name="Lee J.-S."/>
        </authorList>
    </citation>
    <scope>NUCLEOTIDE SEQUENCE</scope>
    <source>
        <strain evidence="7">SB3-54</strain>
    </source>
</reference>
<proteinExistence type="predicted"/>
<feature type="domain" description="Phage shock protein PspC N-terminal" evidence="6">
    <location>
        <begin position="9"/>
        <end position="65"/>
    </location>
</feature>
<feature type="transmembrane region" description="Helical" evidence="4">
    <location>
        <begin position="150"/>
        <end position="170"/>
    </location>
</feature>
<keyword evidence="3" id="KW-0902">Two-component regulatory system</keyword>
<dbReference type="RefSeq" id="WP_269445315.1">
    <property type="nucleotide sequence ID" value="NZ_CP097463.1"/>
</dbReference>
<gene>
    <name evidence="7" type="ORF">M6B22_08405</name>
</gene>
<dbReference type="SUPFAM" id="SSF55874">
    <property type="entry name" value="ATPase domain of HSP90 chaperone/DNA topoisomerase II/histidine kinase"/>
    <property type="match status" value="1"/>
</dbReference>
<evidence type="ECO:0000256" key="3">
    <source>
        <dbReference type="ARBA" id="ARBA00023012"/>
    </source>
</evidence>
<sequence length="391" mass="41462">MTTTAPAVRRLYRASDHGILGGVAAGIAEHLGVRPRLIRFAFIALAISGGLGVALYGTYWIVLPVRPGAARSRLPTWLEYVIGAVVAVVVIGSLSSTNTIGGLFAPTLLACLGGALIWRQASDPERDRWSRLSRTSLSAGYTDRLGRVRLAAGTVCVVAGAALVLVRADFTALRDGLLAMVVTVVGLALVTGPWWMRMMGQLTAERSERIRSQERADIAAHLHDSVLQTLALIQRNAGSPREVARLARGQERELRNLLYGTRTASGQLADELRVVAAEVEDAYALSVEVVLVGDATMTDALAAAVAASREALVNAAKHAGVTSVSLYAEVEPEAVSIFVKDRGVGFDPDAVAGDRHGVRGSIIGRIERHGGTVELRTAPGTGTEVQLRMPR</sequence>
<dbReference type="Pfam" id="PF02518">
    <property type="entry name" value="HATPase_c"/>
    <property type="match status" value="1"/>
</dbReference>
<evidence type="ECO:0000313" key="8">
    <source>
        <dbReference type="Proteomes" id="UP001164693"/>
    </source>
</evidence>
<dbReference type="InterPro" id="IPR007168">
    <property type="entry name" value="Phageshock_PspC_N"/>
</dbReference>
<evidence type="ECO:0000256" key="4">
    <source>
        <dbReference type="SAM" id="Phobius"/>
    </source>
</evidence>
<evidence type="ECO:0000256" key="1">
    <source>
        <dbReference type="ARBA" id="ARBA00022679"/>
    </source>
</evidence>
<name>A0ABY7K672_9ACTN</name>
<keyword evidence="4" id="KW-0472">Membrane</keyword>
<evidence type="ECO:0000256" key="2">
    <source>
        <dbReference type="ARBA" id="ARBA00022777"/>
    </source>
</evidence>